<organism evidence="1 2">
    <name type="scientific">Phycomyces blakesleeanus (strain ATCC 8743b / DSM 1359 / FGSC 10004 / NBRC 33097 / NRRL 1555)</name>
    <dbReference type="NCBI Taxonomy" id="763407"/>
    <lineage>
        <taxon>Eukaryota</taxon>
        <taxon>Fungi</taxon>
        <taxon>Fungi incertae sedis</taxon>
        <taxon>Mucoromycota</taxon>
        <taxon>Mucoromycotina</taxon>
        <taxon>Mucoromycetes</taxon>
        <taxon>Mucorales</taxon>
        <taxon>Phycomycetaceae</taxon>
        <taxon>Phycomyces</taxon>
    </lineage>
</organism>
<dbReference type="AlphaFoldDB" id="A0A162UNN4"/>
<sequence>MMTIRLYSNLTGTTLPGGARRFYLTGLICDYLSVSLVFFSSLSGSTEFGLENKEIIIGLKYAISIASYSEGYKELLSLECDEILLDILLFTSFLRVSCLSLSLTYLYSQCMTALTVKRDSKDGDSTSLSFHIAIYYCTQVASLGNRFVHFSSKDENDSDCDLKEISK</sequence>
<name>A0A162UNN4_PHYB8</name>
<evidence type="ECO:0000313" key="1">
    <source>
        <dbReference type="EMBL" id="OAD77212.1"/>
    </source>
</evidence>
<dbReference type="GeneID" id="28996188"/>
<reference evidence="2" key="1">
    <citation type="submission" date="2015-06" db="EMBL/GenBank/DDBJ databases">
        <title>Expansion of signal transduction pathways in fungi by whole-genome duplication.</title>
        <authorList>
            <consortium name="DOE Joint Genome Institute"/>
            <person name="Corrochano L.M."/>
            <person name="Kuo A."/>
            <person name="Marcet-Houben M."/>
            <person name="Polaino S."/>
            <person name="Salamov A."/>
            <person name="Villalobos J.M."/>
            <person name="Alvarez M.I."/>
            <person name="Avalos J."/>
            <person name="Benito E.P."/>
            <person name="Benoit I."/>
            <person name="Burger G."/>
            <person name="Camino L.P."/>
            <person name="Canovas D."/>
            <person name="Cerda-Olmedo E."/>
            <person name="Cheng J.-F."/>
            <person name="Dominguez A."/>
            <person name="Elias M."/>
            <person name="Eslava A.P."/>
            <person name="Glaser F."/>
            <person name="Grimwood J."/>
            <person name="Gutierrez G."/>
            <person name="Heitman J."/>
            <person name="Henrissat B."/>
            <person name="Iturriaga E.A."/>
            <person name="Lang B.F."/>
            <person name="Lavin J.L."/>
            <person name="Lee S."/>
            <person name="Li W."/>
            <person name="Lindquist E."/>
            <person name="Lopez-Garcia S."/>
            <person name="Luque E.M."/>
            <person name="Marcos A.T."/>
            <person name="Martin J."/>
            <person name="McCluskey K."/>
            <person name="Medina H.R."/>
            <person name="Miralles-Duran A."/>
            <person name="Miyazaki A."/>
            <person name="Munoz-Torres E."/>
            <person name="Oguiza J.A."/>
            <person name="Ohm R."/>
            <person name="Olmedo M."/>
            <person name="Orejas M."/>
            <person name="Ortiz-Castellanos L."/>
            <person name="Pisabarro A.G."/>
            <person name="Rodriguez-Romero J."/>
            <person name="Ruiz-Herrera J."/>
            <person name="Ruiz-Vazquez R."/>
            <person name="Sanz C."/>
            <person name="Schackwitz W."/>
            <person name="Schmutz J."/>
            <person name="Shahriari M."/>
            <person name="Shelest E."/>
            <person name="Silva-Franco F."/>
            <person name="Soanes D."/>
            <person name="Syed K."/>
            <person name="Tagua V.G."/>
            <person name="Talbot N.J."/>
            <person name="Thon M."/>
            <person name="De vries R.P."/>
            <person name="Wiebenga A."/>
            <person name="Yadav J.S."/>
            <person name="Braun E.L."/>
            <person name="Baker S."/>
            <person name="Garre V."/>
            <person name="Horwitz B."/>
            <person name="Torres-Martinez S."/>
            <person name="Idnurm A."/>
            <person name="Herrera-Estrella A."/>
            <person name="Gabaldon T."/>
            <person name="Grigoriev I.V."/>
        </authorList>
    </citation>
    <scope>NUCLEOTIDE SEQUENCE [LARGE SCALE GENOMIC DNA]</scope>
    <source>
        <strain evidence="2">NRRL 1555(-)</strain>
    </source>
</reference>
<dbReference type="EMBL" id="KV440975">
    <property type="protein sequence ID" value="OAD77212.1"/>
    <property type="molecule type" value="Genomic_DNA"/>
</dbReference>
<protein>
    <submittedName>
        <fullName evidence="1">Uncharacterized protein</fullName>
    </submittedName>
</protein>
<accession>A0A162UNN4</accession>
<dbReference type="VEuPathDB" id="FungiDB:PHYBLDRAFT_165700"/>
<dbReference type="InParanoid" id="A0A162UNN4"/>
<dbReference type="Proteomes" id="UP000077315">
    <property type="component" value="Unassembled WGS sequence"/>
</dbReference>
<dbReference type="RefSeq" id="XP_018295252.1">
    <property type="nucleotide sequence ID" value="XM_018435282.1"/>
</dbReference>
<keyword evidence="2" id="KW-1185">Reference proteome</keyword>
<proteinExistence type="predicted"/>
<evidence type="ECO:0000313" key="2">
    <source>
        <dbReference type="Proteomes" id="UP000077315"/>
    </source>
</evidence>
<gene>
    <name evidence="1" type="ORF">PHYBLDRAFT_165700</name>
</gene>